<comment type="similarity">
    <text evidence="2">Belongs to the peptidase M20 family.</text>
</comment>
<dbReference type="InterPro" id="IPR010158">
    <property type="entry name" value="Amidase_Cbmase"/>
</dbReference>
<evidence type="ECO:0000256" key="3">
    <source>
        <dbReference type="ARBA" id="ARBA00011738"/>
    </source>
</evidence>
<name>A0ABN2NQU8_9PSEU</name>
<reference evidence="7 8" key="1">
    <citation type="journal article" date="2019" name="Int. J. Syst. Evol. Microbiol.">
        <title>The Global Catalogue of Microorganisms (GCM) 10K type strain sequencing project: providing services to taxonomists for standard genome sequencing and annotation.</title>
        <authorList>
            <consortium name="The Broad Institute Genomics Platform"/>
            <consortium name="The Broad Institute Genome Sequencing Center for Infectious Disease"/>
            <person name="Wu L."/>
            <person name="Ma J."/>
        </authorList>
    </citation>
    <scope>NUCLEOTIDE SEQUENCE [LARGE SCALE GENOMIC DNA]</scope>
    <source>
        <strain evidence="7 8">JCM 16009</strain>
    </source>
</reference>
<keyword evidence="5 7" id="KW-0378">Hydrolase</keyword>
<gene>
    <name evidence="7" type="ORF">GCM10009836_69290</name>
</gene>
<protein>
    <submittedName>
        <fullName evidence="7">Zn-dependent hydrolase</fullName>
    </submittedName>
</protein>
<evidence type="ECO:0000313" key="8">
    <source>
        <dbReference type="Proteomes" id="UP001500449"/>
    </source>
</evidence>
<accession>A0ABN2NQU8</accession>
<evidence type="ECO:0000256" key="2">
    <source>
        <dbReference type="ARBA" id="ARBA00006153"/>
    </source>
</evidence>
<comment type="caution">
    <text evidence="7">The sequence shown here is derived from an EMBL/GenBank/DDBJ whole genome shotgun (WGS) entry which is preliminary data.</text>
</comment>
<dbReference type="SUPFAM" id="SSF53187">
    <property type="entry name" value="Zn-dependent exopeptidases"/>
    <property type="match status" value="1"/>
</dbReference>
<dbReference type="NCBIfam" id="TIGR01879">
    <property type="entry name" value="hydantase"/>
    <property type="match status" value="1"/>
</dbReference>
<dbReference type="Pfam" id="PF01546">
    <property type="entry name" value="Peptidase_M20"/>
    <property type="match status" value="1"/>
</dbReference>
<dbReference type="SUPFAM" id="SSF55031">
    <property type="entry name" value="Bacterial exopeptidase dimerisation domain"/>
    <property type="match status" value="1"/>
</dbReference>
<dbReference type="GO" id="GO:0016787">
    <property type="term" value="F:hydrolase activity"/>
    <property type="evidence" value="ECO:0007669"/>
    <property type="project" value="UniProtKB-KW"/>
</dbReference>
<evidence type="ECO:0000256" key="1">
    <source>
        <dbReference type="ARBA" id="ARBA00001936"/>
    </source>
</evidence>
<keyword evidence="6" id="KW-0464">Manganese</keyword>
<dbReference type="PANTHER" id="PTHR32494">
    <property type="entry name" value="ALLANTOATE DEIMINASE-RELATED"/>
    <property type="match status" value="1"/>
</dbReference>
<dbReference type="Gene3D" id="3.40.630.10">
    <property type="entry name" value="Zn peptidases"/>
    <property type="match status" value="1"/>
</dbReference>
<keyword evidence="8" id="KW-1185">Reference proteome</keyword>
<dbReference type="EMBL" id="BAAAQK010000028">
    <property type="protein sequence ID" value="GAA1878072.1"/>
    <property type="molecule type" value="Genomic_DNA"/>
</dbReference>
<keyword evidence="4" id="KW-0479">Metal-binding</keyword>
<dbReference type="RefSeq" id="WP_344427181.1">
    <property type="nucleotide sequence ID" value="NZ_BAAAQK010000028.1"/>
</dbReference>
<dbReference type="PIRSF" id="PIRSF001235">
    <property type="entry name" value="Amidase_carbamoylase"/>
    <property type="match status" value="1"/>
</dbReference>
<proteinExistence type="inferred from homology"/>
<dbReference type="InterPro" id="IPR036264">
    <property type="entry name" value="Bact_exopeptidase_dim_dom"/>
</dbReference>
<dbReference type="CDD" id="cd03884">
    <property type="entry name" value="M20_bAS"/>
    <property type="match status" value="1"/>
</dbReference>
<comment type="subunit">
    <text evidence="3">Homodimer.</text>
</comment>
<dbReference type="Gene3D" id="3.30.70.360">
    <property type="match status" value="1"/>
</dbReference>
<evidence type="ECO:0000313" key="7">
    <source>
        <dbReference type="EMBL" id="GAA1878072.1"/>
    </source>
</evidence>
<dbReference type="PANTHER" id="PTHR32494:SF19">
    <property type="entry name" value="ALLANTOATE DEIMINASE-RELATED"/>
    <property type="match status" value="1"/>
</dbReference>
<dbReference type="Proteomes" id="UP001500449">
    <property type="component" value="Unassembled WGS sequence"/>
</dbReference>
<organism evidence="7 8">
    <name type="scientific">Pseudonocardia ailaonensis</name>
    <dbReference type="NCBI Taxonomy" id="367279"/>
    <lineage>
        <taxon>Bacteria</taxon>
        <taxon>Bacillati</taxon>
        <taxon>Actinomycetota</taxon>
        <taxon>Actinomycetes</taxon>
        <taxon>Pseudonocardiales</taxon>
        <taxon>Pseudonocardiaceae</taxon>
        <taxon>Pseudonocardia</taxon>
    </lineage>
</organism>
<evidence type="ECO:0000256" key="5">
    <source>
        <dbReference type="ARBA" id="ARBA00022801"/>
    </source>
</evidence>
<sequence>MGERMVELNPVAERLEEDLTALSALHDPSSGGWTRTVFSEPYGHAREWVRSRMADAGLQVHSDAAGNVVGVLPGRDPAAPALMTGSHTDTVESGGRFDGIVGVLGSIEAVRLLRENDVRLERDLIVVDFLGEESNDFGLSCLGSRALAGELTPGHLERVDGEGVSLAERYSRFGIDPSEVLGAGSAWGPRRLHRYLELHIEQGPVLEERGTSVGVVTGIAGISRLVAGFVGRADHAGTAPMTTRQDALVAAARGVLAVRHVACGAPVHGVGTTSRLDSEPGSPNVVPGRVRMQAELRSVEPGWLSDAERRLSRQITEEAGELGVEVDLEWSTDNDVVPTHADVRQAITTTADGLGIDWEAIPSGATHDAAHLARLCPMGMIFVPSRAGRSHCPEEWTDTSAIATGVRLHAATLVALDRE</sequence>
<dbReference type="InterPro" id="IPR002933">
    <property type="entry name" value="Peptidase_M20"/>
</dbReference>
<evidence type="ECO:0000256" key="6">
    <source>
        <dbReference type="ARBA" id="ARBA00023211"/>
    </source>
</evidence>
<evidence type="ECO:0000256" key="4">
    <source>
        <dbReference type="ARBA" id="ARBA00022723"/>
    </source>
</evidence>
<comment type="cofactor">
    <cofactor evidence="1">
        <name>Mn(2+)</name>
        <dbReference type="ChEBI" id="CHEBI:29035"/>
    </cofactor>
</comment>